<reference evidence="4" key="2">
    <citation type="journal article" date="2023" name="Plants (Basel)">
        <title>Annotation of the Turnera subulata (Passifloraceae) Draft Genome Reveals the S-Locus Evolved after the Divergence of Turneroideae from Passifloroideae in a Stepwise Manner.</title>
        <authorList>
            <person name="Henning P.M."/>
            <person name="Roalson E.H."/>
            <person name="Mir W."/>
            <person name="McCubbin A.G."/>
            <person name="Shore J.S."/>
        </authorList>
    </citation>
    <scope>NUCLEOTIDE SEQUENCE</scope>
    <source>
        <strain evidence="4">F60SS</strain>
    </source>
</reference>
<evidence type="ECO:0000259" key="3">
    <source>
        <dbReference type="PROSITE" id="PS50158"/>
    </source>
</evidence>
<dbReference type="PANTHER" id="PTHR31286:SF99">
    <property type="entry name" value="DUF4283 DOMAIN-CONTAINING PROTEIN"/>
    <property type="match status" value="1"/>
</dbReference>
<dbReference type="PANTHER" id="PTHR31286">
    <property type="entry name" value="GLYCINE-RICH CELL WALL STRUCTURAL PROTEIN 1.8-LIKE"/>
    <property type="match status" value="1"/>
</dbReference>
<feature type="region of interest" description="Disordered" evidence="2">
    <location>
        <begin position="230"/>
        <end position="263"/>
    </location>
</feature>
<feature type="compositionally biased region" description="Basic and acidic residues" evidence="2">
    <location>
        <begin position="33"/>
        <end position="42"/>
    </location>
</feature>
<feature type="domain" description="CCHC-type" evidence="3">
    <location>
        <begin position="209"/>
        <end position="224"/>
    </location>
</feature>
<dbReference type="Pfam" id="PF14111">
    <property type="entry name" value="DUF4283"/>
    <property type="match status" value="1"/>
</dbReference>
<reference evidence="4" key="1">
    <citation type="submission" date="2022-02" db="EMBL/GenBank/DDBJ databases">
        <authorList>
            <person name="Henning P.M."/>
            <person name="McCubbin A.G."/>
            <person name="Shore J.S."/>
        </authorList>
    </citation>
    <scope>NUCLEOTIDE SEQUENCE</scope>
    <source>
        <strain evidence="4">F60SS</strain>
        <tissue evidence="4">Leaves</tissue>
    </source>
</reference>
<dbReference type="PROSITE" id="PS50158">
    <property type="entry name" value="ZF_CCHC"/>
    <property type="match status" value="1"/>
</dbReference>
<dbReference type="InterPro" id="IPR001878">
    <property type="entry name" value="Znf_CCHC"/>
</dbReference>
<protein>
    <recommendedName>
        <fullName evidence="3">CCHC-type domain-containing protein</fullName>
    </recommendedName>
</protein>
<name>A0A9Q0GG46_9ROSI</name>
<dbReference type="GO" id="GO:0008270">
    <property type="term" value="F:zinc ion binding"/>
    <property type="evidence" value="ECO:0007669"/>
    <property type="project" value="UniProtKB-KW"/>
</dbReference>
<proteinExistence type="predicted"/>
<evidence type="ECO:0000256" key="2">
    <source>
        <dbReference type="SAM" id="MobiDB-lite"/>
    </source>
</evidence>
<evidence type="ECO:0000313" key="4">
    <source>
        <dbReference type="EMBL" id="KAJ4849619.1"/>
    </source>
</evidence>
<keyword evidence="1" id="KW-0862">Zinc</keyword>
<evidence type="ECO:0000313" key="5">
    <source>
        <dbReference type="Proteomes" id="UP001141552"/>
    </source>
</evidence>
<keyword evidence="1" id="KW-0479">Metal-binding</keyword>
<feature type="compositionally biased region" description="Polar residues" evidence="2">
    <location>
        <begin position="44"/>
        <end position="60"/>
    </location>
</feature>
<accession>A0A9Q0GG46</accession>
<evidence type="ECO:0000256" key="1">
    <source>
        <dbReference type="PROSITE-ProRule" id="PRU00047"/>
    </source>
</evidence>
<dbReference type="GO" id="GO:0003676">
    <property type="term" value="F:nucleic acid binding"/>
    <property type="evidence" value="ECO:0007669"/>
    <property type="project" value="InterPro"/>
</dbReference>
<dbReference type="InterPro" id="IPR036875">
    <property type="entry name" value="Znf_CCHC_sf"/>
</dbReference>
<comment type="caution">
    <text evidence="4">The sequence shown here is derived from an EMBL/GenBank/DDBJ whole genome shotgun (WGS) entry which is preliminary data.</text>
</comment>
<dbReference type="EMBL" id="JAKUCV010000538">
    <property type="protein sequence ID" value="KAJ4849619.1"/>
    <property type="molecule type" value="Genomic_DNA"/>
</dbReference>
<gene>
    <name evidence="4" type="ORF">Tsubulata_044565</name>
</gene>
<sequence>MAAARWLTAAVKEEKKMGCMNVVPPSGGGALHPPDKASDHQPDNPMQPTEDSQEGDVTSVMTERGPRLWGLRGSFRVIDLDHNYFLVRLADGSDYLRALTGGPWVILDHYLTVEPWKPNFFPTSHKVKTVVAWIRVPGLSSELYQLAILKENGNRIGRFIRVDYSTQKTERGRFAKAAVELDLSAPLQTETCVDGVWYSIMYEHIPLVCFECGRAGHAMASCPSKLQTAPDLSKQPTATSAMDTEIPPQAGVPRASASNVETVEAGATPKPKYREWILVPPKVKMSICWGRRLLLRLPVARPYSKGVAAGQAVSNVSVGGSIGGCSGEYRRCHIKELTATALDTSRRISKAKKGKTKVGAAESQLAVLDGILATAVPVPVAFQAKIPLPSAPPQLTGGASSLPSSSMAVAFDLRGQGHDDIATLTVPRTTKDISSAGEPDSVVVVDSDNSNVQEDQEMCYSVMQSDA</sequence>
<dbReference type="InterPro" id="IPR040256">
    <property type="entry name" value="At4g02000-like"/>
</dbReference>
<keyword evidence="5" id="KW-1185">Reference proteome</keyword>
<dbReference type="AlphaFoldDB" id="A0A9Q0GG46"/>
<dbReference type="InterPro" id="IPR025558">
    <property type="entry name" value="DUF4283"/>
</dbReference>
<organism evidence="4 5">
    <name type="scientific">Turnera subulata</name>
    <dbReference type="NCBI Taxonomy" id="218843"/>
    <lineage>
        <taxon>Eukaryota</taxon>
        <taxon>Viridiplantae</taxon>
        <taxon>Streptophyta</taxon>
        <taxon>Embryophyta</taxon>
        <taxon>Tracheophyta</taxon>
        <taxon>Spermatophyta</taxon>
        <taxon>Magnoliopsida</taxon>
        <taxon>eudicotyledons</taxon>
        <taxon>Gunneridae</taxon>
        <taxon>Pentapetalae</taxon>
        <taxon>rosids</taxon>
        <taxon>fabids</taxon>
        <taxon>Malpighiales</taxon>
        <taxon>Passifloraceae</taxon>
        <taxon>Turnera</taxon>
    </lineage>
</organism>
<keyword evidence="1" id="KW-0863">Zinc-finger</keyword>
<dbReference type="SUPFAM" id="SSF57756">
    <property type="entry name" value="Retrovirus zinc finger-like domains"/>
    <property type="match status" value="1"/>
</dbReference>
<dbReference type="OrthoDB" id="1096772at2759"/>
<dbReference type="Proteomes" id="UP001141552">
    <property type="component" value="Unassembled WGS sequence"/>
</dbReference>
<feature type="region of interest" description="Disordered" evidence="2">
    <location>
        <begin position="20"/>
        <end position="60"/>
    </location>
</feature>